<evidence type="ECO:0000256" key="1">
    <source>
        <dbReference type="SAM" id="MobiDB-lite"/>
    </source>
</evidence>
<keyword evidence="3" id="KW-1185">Reference proteome</keyword>
<protein>
    <submittedName>
        <fullName evidence="2">Uncharacterized protein</fullName>
    </submittedName>
</protein>
<accession>A0A0H2SA89</accession>
<dbReference type="OrthoDB" id="3236040at2759"/>
<dbReference type="Proteomes" id="UP000053477">
    <property type="component" value="Unassembled WGS sequence"/>
</dbReference>
<proteinExistence type="predicted"/>
<name>A0A0H2SA89_9AGAM</name>
<dbReference type="EMBL" id="KQ085893">
    <property type="protein sequence ID" value="KLO18623.1"/>
    <property type="molecule type" value="Genomic_DNA"/>
</dbReference>
<dbReference type="InParanoid" id="A0A0H2SA89"/>
<organism evidence="2 3">
    <name type="scientific">Schizopora paradoxa</name>
    <dbReference type="NCBI Taxonomy" id="27342"/>
    <lineage>
        <taxon>Eukaryota</taxon>
        <taxon>Fungi</taxon>
        <taxon>Dikarya</taxon>
        <taxon>Basidiomycota</taxon>
        <taxon>Agaricomycotina</taxon>
        <taxon>Agaricomycetes</taxon>
        <taxon>Hymenochaetales</taxon>
        <taxon>Schizoporaceae</taxon>
        <taxon>Schizopora</taxon>
    </lineage>
</organism>
<evidence type="ECO:0000313" key="3">
    <source>
        <dbReference type="Proteomes" id="UP000053477"/>
    </source>
</evidence>
<gene>
    <name evidence="2" type="ORF">SCHPADRAFT_993503</name>
</gene>
<sequence>MPSLRRTVSTPLVRTSPYPSSLSASAAQVNAINGGAGSTATRPRRCTSGSDTIRRRVLADIEWWRVLDGQQPEEPELDEEQEQLVESIVNDIVQQEDAINAEALASGQLLLASGPVSEVNADGDFEVGISHRLSTRSSHSDAKFLRFPSFRVQASSLATPFAALRISATSTPPLSPSRPRREASDASDMSFESVDSFDFEPTPISSPVDVFMDTVSPFAAFDGLNAPLQSKEDEKRGLGLGRPPLHDGCLQMGRSLSFGGFPSTSFFEDEDRFSDVVFL</sequence>
<dbReference type="AlphaFoldDB" id="A0A0H2SA89"/>
<reference evidence="2 3" key="1">
    <citation type="submission" date="2015-04" db="EMBL/GenBank/DDBJ databases">
        <title>Complete genome sequence of Schizopora paradoxa KUC8140, a cosmopolitan wood degrader in East Asia.</title>
        <authorList>
            <consortium name="DOE Joint Genome Institute"/>
            <person name="Min B."/>
            <person name="Park H."/>
            <person name="Jang Y."/>
            <person name="Kim J.-J."/>
            <person name="Kim K.H."/>
            <person name="Pangilinan J."/>
            <person name="Lipzen A."/>
            <person name="Riley R."/>
            <person name="Grigoriev I.V."/>
            <person name="Spatafora J.W."/>
            <person name="Choi I.-G."/>
        </authorList>
    </citation>
    <scope>NUCLEOTIDE SEQUENCE [LARGE SCALE GENOMIC DNA]</scope>
    <source>
        <strain evidence="2 3">KUC8140</strain>
    </source>
</reference>
<evidence type="ECO:0000313" key="2">
    <source>
        <dbReference type="EMBL" id="KLO18623.1"/>
    </source>
</evidence>
<feature type="region of interest" description="Disordered" evidence="1">
    <location>
        <begin position="168"/>
        <end position="187"/>
    </location>
</feature>